<gene>
    <name evidence="2" type="ORF">OBBRIDRAFT_90339</name>
</gene>
<dbReference type="EMBL" id="KV722454">
    <property type="protein sequence ID" value="OCH88380.1"/>
    <property type="molecule type" value="Genomic_DNA"/>
</dbReference>
<feature type="region of interest" description="Disordered" evidence="1">
    <location>
        <begin position="108"/>
        <end position="137"/>
    </location>
</feature>
<proteinExistence type="predicted"/>
<keyword evidence="3" id="KW-1185">Reference proteome</keyword>
<dbReference type="Proteomes" id="UP000250043">
    <property type="component" value="Unassembled WGS sequence"/>
</dbReference>
<name>A0A8E2AZK2_9APHY</name>
<evidence type="ECO:0000313" key="3">
    <source>
        <dbReference type="Proteomes" id="UP000250043"/>
    </source>
</evidence>
<accession>A0A8E2AZK2</accession>
<evidence type="ECO:0000313" key="2">
    <source>
        <dbReference type="EMBL" id="OCH88380.1"/>
    </source>
</evidence>
<organism evidence="2 3">
    <name type="scientific">Obba rivulosa</name>
    <dbReference type="NCBI Taxonomy" id="1052685"/>
    <lineage>
        <taxon>Eukaryota</taxon>
        <taxon>Fungi</taxon>
        <taxon>Dikarya</taxon>
        <taxon>Basidiomycota</taxon>
        <taxon>Agaricomycotina</taxon>
        <taxon>Agaricomycetes</taxon>
        <taxon>Polyporales</taxon>
        <taxon>Gelatoporiaceae</taxon>
        <taxon>Obba</taxon>
    </lineage>
</organism>
<sequence length="184" mass="20158">MFGVHASRISRGWEKQAQTLGKVASKDHSERMHTLELERYTSSPRLCTPVTFTNFRGKRGRTCHVAQRNHGPAPASAQQLWVSTLLCTAQGYARCWKGIAEKLGRSLMAESAQTRQDKPAESPPLTPGRRRRSPSRSMFARHVAGGTPIAWLSGSDSAGLTRPPLSLAKTAQTALFKLSYPCVG</sequence>
<evidence type="ECO:0000256" key="1">
    <source>
        <dbReference type="SAM" id="MobiDB-lite"/>
    </source>
</evidence>
<dbReference type="AlphaFoldDB" id="A0A8E2AZK2"/>
<protein>
    <submittedName>
        <fullName evidence="2">Uncharacterized protein</fullName>
    </submittedName>
</protein>
<reference evidence="2 3" key="1">
    <citation type="submission" date="2016-07" db="EMBL/GenBank/DDBJ databases">
        <title>Draft genome of the white-rot fungus Obba rivulosa 3A-2.</title>
        <authorList>
            <consortium name="DOE Joint Genome Institute"/>
            <person name="Miettinen O."/>
            <person name="Riley R."/>
            <person name="Acob R."/>
            <person name="Barry K."/>
            <person name="Cullen D."/>
            <person name="De Vries R."/>
            <person name="Hainaut M."/>
            <person name="Hatakka A."/>
            <person name="Henrissat B."/>
            <person name="Hilden K."/>
            <person name="Kuo R."/>
            <person name="Labutti K."/>
            <person name="Lipzen A."/>
            <person name="Makela M.R."/>
            <person name="Sandor L."/>
            <person name="Spatafora J.W."/>
            <person name="Grigoriev I.V."/>
            <person name="Hibbett D.S."/>
        </authorList>
    </citation>
    <scope>NUCLEOTIDE SEQUENCE [LARGE SCALE GENOMIC DNA]</scope>
    <source>
        <strain evidence="2 3">3A-2</strain>
    </source>
</reference>